<feature type="compositionally biased region" description="Low complexity" evidence="1">
    <location>
        <begin position="778"/>
        <end position="798"/>
    </location>
</feature>
<dbReference type="AlphaFoldDB" id="A0A2A2LEV1"/>
<dbReference type="STRING" id="2018661.A0A2A2LEV1"/>
<dbReference type="Pfam" id="PF17905">
    <property type="entry name" value="KH_GLD-3_4th"/>
    <property type="match status" value="1"/>
</dbReference>
<feature type="compositionally biased region" description="Low complexity" evidence="1">
    <location>
        <begin position="752"/>
        <end position="768"/>
    </location>
</feature>
<feature type="compositionally biased region" description="Low complexity" evidence="1">
    <location>
        <begin position="865"/>
        <end position="879"/>
    </location>
</feature>
<evidence type="ECO:0000313" key="4">
    <source>
        <dbReference type="Proteomes" id="UP000218231"/>
    </source>
</evidence>
<feature type="region of interest" description="Disordered" evidence="1">
    <location>
        <begin position="971"/>
        <end position="996"/>
    </location>
</feature>
<feature type="compositionally biased region" description="Polar residues" evidence="1">
    <location>
        <begin position="977"/>
        <end position="996"/>
    </location>
</feature>
<feature type="region of interest" description="Disordered" evidence="1">
    <location>
        <begin position="609"/>
        <end position="631"/>
    </location>
</feature>
<feature type="region of interest" description="Disordered" evidence="1">
    <location>
        <begin position="721"/>
        <end position="799"/>
    </location>
</feature>
<dbReference type="EMBL" id="LIAE01006821">
    <property type="protein sequence ID" value="PAV84746.1"/>
    <property type="molecule type" value="Genomic_DNA"/>
</dbReference>
<dbReference type="CDD" id="cd22441">
    <property type="entry name" value="KH-I_CeGLD3_rpt1"/>
    <property type="match status" value="1"/>
</dbReference>
<dbReference type="InterPro" id="IPR041194">
    <property type="entry name" value="GLD-3-like_KH5"/>
</dbReference>
<evidence type="ECO:0000259" key="2">
    <source>
        <dbReference type="Pfam" id="PF17905"/>
    </source>
</evidence>
<feature type="domain" description="Defective in germ line development protein 3-like KH5" evidence="2">
    <location>
        <begin position="449"/>
        <end position="527"/>
    </location>
</feature>
<sequence>MGGICALSKPSILLRKRKIEKIAREIKSKCRLWSGKISHYTSDRAFGHQSPPKITLELKAGVPHGHQSPSFSPTDSVGSSPLPGCGPIAFFPVLPALPLAMTASASPSLSSHYSIHSLQSVQSFQSQQHYIRPTQHGVASVITVPMEQIPSTEMERVVENLPKKESFFHTDQQSSRILENYRRRIREAFDMKRRAEIEINYNEEHLPKAMPKITPDPCRTTLCMEIYSGQHKELFCKEVLQGPDSIYQISRDTSKIICFPDTEDKVEEYANQITITGHFVNVEVARHRLRDFSIMWIIFPAVNMKNNLNYTGLLRFIEGKINAGLLNGSEVKFDVHHPGEVAFLSADVPALRVNSRLSNTQILMMVCDKLLGMLFEENNMPQCHALVEFPRHMRDAFVESERVLTESIRKNTGTLLNILVPEDPSKCVALHVAGQLKNVIAARGIITGLLPIYLVFDAADTDFRLPVPAADEECYTLDFTDARLNVSARMTLSQMESSIRLEEDVPLRVIEMRTNEMNLANLYKAYILTLKEGEKIGNQRPVVQTPEYEISKTAYRQELSIFSKNIMRGCRAAPLHGLSLPSSELNLTAPQVSYTSLINNSNIQSWSFEKSRSGSKDGSGSVGTGNGTYSDAASSNPAMDFNATISSIVSVSAQPTVQHLQQRNQEPMIIRLNTSVPVFGTSPPGGNVNDMVDYAKRLHADGYANARVNQHGHNQAIHYNQANQDRLSPPSPLRRGNGNNGFDSRQSLNRHNNLNNSGSSASNASNYSRRSRHNVSFGGRNENSNGNGNGNGAANENGVWYDSEQSNHRRPFNSMGPRRYIRRDSGDRYHGQRNGGFGNSGNLNRIGNGNGNLPGSGQAHRNAFSHHNQQQQLNSAAQQGNCGGFSGIPLQQSVNSRRILSNSNVGNVPQGVQLQRQQTLYNQNVPNQMPIPQVSQAQTNSHSHFSPPAKNCLQLKSNQPSVGVQHLQLNTEHRSKSSTASLDLQNAHQQPNSSVSGRITPMQLIALAADEPQPSVRDMGIMIELKKNTEKENMPVHGDPAADHVAKPQLTGGVADQLNEFGNIAA</sequence>
<dbReference type="OrthoDB" id="271862at2759"/>
<reference evidence="3 4" key="1">
    <citation type="journal article" date="2017" name="Curr. Biol.">
        <title>Genome architecture and evolution of a unichromosomal asexual nematode.</title>
        <authorList>
            <person name="Fradin H."/>
            <person name="Zegar C."/>
            <person name="Gutwein M."/>
            <person name="Lucas J."/>
            <person name="Kovtun M."/>
            <person name="Corcoran D."/>
            <person name="Baugh L.R."/>
            <person name="Kiontke K."/>
            <person name="Gunsalus K."/>
            <person name="Fitch D.H."/>
            <person name="Piano F."/>
        </authorList>
    </citation>
    <scope>NUCLEOTIDE SEQUENCE [LARGE SCALE GENOMIC DNA]</scope>
    <source>
        <strain evidence="3">PF1309</strain>
    </source>
</reference>
<dbReference type="Proteomes" id="UP000218231">
    <property type="component" value="Unassembled WGS sequence"/>
</dbReference>
<dbReference type="Pfam" id="PF22801">
    <property type="entry name" value="KH_GLD-3_1st"/>
    <property type="match status" value="1"/>
</dbReference>
<accession>A0A2A2LEV1</accession>
<gene>
    <name evidence="3" type="ORF">WR25_13679</name>
</gene>
<protein>
    <recommendedName>
        <fullName evidence="2">Defective in germ line development protein 3-like KH5 domain-containing protein</fullName>
    </recommendedName>
</protein>
<name>A0A2A2LEV1_9BILA</name>
<feature type="compositionally biased region" description="Polar residues" evidence="1">
    <location>
        <begin position="740"/>
        <end position="751"/>
    </location>
</feature>
<organism evidence="3 4">
    <name type="scientific">Diploscapter pachys</name>
    <dbReference type="NCBI Taxonomy" id="2018661"/>
    <lineage>
        <taxon>Eukaryota</taxon>
        <taxon>Metazoa</taxon>
        <taxon>Ecdysozoa</taxon>
        <taxon>Nematoda</taxon>
        <taxon>Chromadorea</taxon>
        <taxon>Rhabditida</taxon>
        <taxon>Rhabditina</taxon>
        <taxon>Rhabditomorpha</taxon>
        <taxon>Rhabditoidea</taxon>
        <taxon>Rhabditidae</taxon>
        <taxon>Diploscapter</taxon>
    </lineage>
</organism>
<evidence type="ECO:0000256" key="1">
    <source>
        <dbReference type="SAM" id="MobiDB-lite"/>
    </source>
</evidence>
<keyword evidence="4" id="KW-1185">Reference proteome</keyword>
<dbReference type="Gene3D" id="3.30.310.270">
    <property type="match status" value="2"/>
</dbReference>
<proteinExistence type="predicted"/>
<feature type="region of interest" description="Disordered" evidence="1">
    <location>
        <begin position="850"/>
        <end position="880"/>
    </location>
</feature>
<evidence type="ECO:0000313" key="3">
    <source>
        <dbReference type="EMBL" id="PAV84746.1"/>
    </source>
</evidence>
<comment type="caution">
    <text evidence="3">The sequence shown here is derived from an EMBL/GenBank/DDBJ whole genome shotgun (WGS) entry which is preliminary data.</text>
</comment>